<organism evidence="1 2">
    <name type="scientific">Fraxinus pennsylvanica</name>
    <dbReference type="NCBI Taxonomy" id="56036"/>
    <lineage>
        <taxon>Eukaryota</taxon>
        <taxon>Viridiplantae</taxon>
        <taxon>Streptophyta</taxon>
        <taxon>Embryophyta</taxon>
        <taxon>Tracheophyta</taxon>
        <taxon>Spermatophyta</taxon>
        <taxon>Magnoliopsida</taxon>
        <taxon>eudicotyledons</taxon>
        <taxon>Gunneridae</taxon>
        <taxon>Pentapetalae</taxon>
        <taxon>asterids</taxon>
        <taxon>lamiids</taxon>
        <taxon>Lamiales</taxon>
        <taxon>Oleaceae</taxon>
        <taxon>Oleeae</taxon>
        <taxon>Fraxinus</taxon>
    </lineage>
</organism>
<protein>
    <submittedName>
        <fullName evidence="1">Uncharacterized protein</fullName>
    </submittedName>
</protein>
<evidence type="ECO:0000313" key="1">
    <source>
        <dbReference type="EMBL" id="CAI9762090.1"/>
    </source>
</evidence>
<dbReference type="EMBL" id="OU503040">
    <property type="protein sequence ID" value="CAI9762090.1"/>
    <property type="molecule type" value="Genomic_DNA"/>
</dbReference>
<name>A0AAD1Z6E0_9LAMI</name>
<dbReference type="AlphaFoldDB" id="A0AAD1Z6E0"/>
<keyword evidence="2" id="KW-1185">Reference proteome</keyword>
<evidence type="ECO:0000313" key="2">
    <source>
        <dbReference type="Proteomes" id="UP000834106"/>
    </source>
</evidence>
<accession>A0AAD1Z6E0</accession>
<dbReference type="Proteomes" id="UP000834106">
    <property type="component" value="Chromosome 5"/>
</dbReference>
<dbReference type="Gene3D" id="2.60.120.200">
    <property type="match status" value="1"/>
</dbReference>
<proteinExistence type="predicted"/>
<reference evidence="1" key="1">
    <citation type="submission" date="2023-05" db="EMBL/GenBank/DDBJ databases">
        <authorList>
            <person name="Huff M."/>
        </authorList>
    </citation>
    <scope>NUCLEOTIDE SEQUENCE</scope>
</reference>
<gene>
    <name evidence="1" type="ORF">FPE_LOCUS9520</name>
</gene>
<sequence length="197" mass="22459">MATKDRKYKVDYRYQPFVGKFTNFKPSGCSAYAPAWCRPVSASPFRAGGLIRQQSRARQWVRNHYLVDSVAEEVERWKSTNDMVFMYGGVGPSPSHITQLELLKHLAPDEFEGYLLHLIGEKCSGDRNEIPRWMEMMTTCLRGSLSCCIMTIVLKLPCSCEVEAAQPLSEISIQFPDIYIEMGLSLLVLKERQGRLL</sequence>